<dbReference type="GO" id="GO:0006886">
    <property type="term" value="P:intracellular protein transport"/>
    <property type="evidence" value="ECO:0007669"/>
    <property type="project" value="InterPro"/>
</dbReference>
<keyword evidence="4" id="KW-0813">Transport</keyword>
<dbReference type="InterPro" id="IPR011012">
    <property type="entry name" value="Longin-like_dom_sf"/>
</dbReference>
<dbReference type="Proteomes" id="UP000183567">
    <property type="component" value="Unassembled WGS sequence"/>
</dbReference>
<dbReference type="GO" id="GO:0005905">
    <property type="term" value="C:clathrin-coated pit"/>
    <property type="evidence" value="ECO:0007669"/>
    <property type="project" value="UniProtKB-KW"/>
</dbReference>
<dbReference type="InterPro" id="IPR036168">
    <property type="entry name" value="AP2_Mu_C_sf"/>
</dbReference>
<dbReference type="SUPFAM" id="SSF64356">
    <property type="entry name" value="SNARE-like"/>
    <property type="match status" value="1"/>
</dbReference>
<feature type="compositionally biased region" description="Low complexity" evidence="11">
    <location>
        <begin position="967"/>
        <end position="984"/>
    </location>
</feature>
<protein>
    <recommendedName>
        <fullName evidence="12">MHD domain-containing protein</fullName>
    </recommendedName>
</protein>
<feature type="region of interest" description="Disordered" evidence="11">
    <location>
        <begin position="1302"/>
        <end position="1321"/>
    </location>
</feature>
<keyword evidence="14" id="KW-1185">Reference proteome</keyword>
<dbReference type="PRINTS" id="PR00314">
    <property type="entry name" value="CLATHRINADPT"/>
</dbReference>
<dbReference type="EMBL" id="LVVM01005567">
    <property type="protein sequence ID" value="OJA10217.1"/>
    <property type="molecule type" value="Genomic_DNA"/>
</dbReference>
<comment type="similarity">
    <text evidence="3">Belongs to the SAPS family.</text>
</comment>
<evidence type="ECO:0000256" key="10">
    <source>
        <dbReference type="ARBA" id="ARBA00023306"/>
    </source>
</evidence>
<dbReference type="Pfam" id="PF04499">
    <property type="entry name" value="SAPS"/>
    <property type="match status" value="1"/>
</dbReference>
<dbReference type="Pfam" id="PF00928">
    <property type="entry name" value="Adap_comp_sub"/>
    <property type="match status" value="1"/>
</dbReference>
<comment type="subcellular location">
    <subcellularLocation>
        <location evidence="1">Cell membrane</location>
    </subcellularLocation>
    <subcellularLocation>
        <location evidence="2">Membrane</location>
        <location evidence="2">Coated pit</location>
        <topology evidence="2">Peripheral membrane protein</topology>
        <orientation evidence="2">Cytoplasmic side</orientation>
    </subcellularLocation>
</comment>
<dbReference type="PANTHER" id="PTHR12634">
    <property type="entry name" value="SIT4 YEAST -ASSOCIATING PROTEIN-RELATED"/>
    <property type="match status" value="1"/>
</dbReference>
<dbReference type="InterPro" id="IPR022775">
    <property type="entry name" value="AP_mu_sigma_su"/>
</dbReference>
<feature type="domain" description="MHD" evidence="12">
    <location>
        <begin position="169"/>
        <end position="425"/>
    </location>
</feature>
<keyword evidence="9" id="KW-0168">Coated pit</keyword>
<evidence type="ECO:0000313" key="14">
    <source>
        <dbReference type="Proteomes" id="UP000183567"/>
    </source>
</evidence>
<keyword evidence="5" id="KW-1003">Cell membrane</keyword>
<feature type="region of interest" description="Disordered" evidence="11">
    <location>
        <begin position="1330"/>
        <end position="1412"/>
    </location>
</feature>
<dbReference type="InterPro" id="IPR001392">
    <property type="entry name" value="Clathrin_mu"/>
</dbReference>
<dbReference type="InterPro" id="IPR007587">
    <property type="entry name" value="SAPS"/>
</dbReference>
<evidence type="ECO:0000256" key="9">
    <source>
        <dbReference type="ARBA" id="ARBA00023176"/>
    </source>
</evidence>
<dbReference type="FunFam" id="3.30.450.60:FF:000002">
    <property type="entry name" value="AP-2 complex subunit mu, putative"/>
    <property type="match status" value="1"/>
</dbReference>
<feature type="compositionally biased region" description="Polar residues" evidence="11">
    <location>
        <begin position="1363"/>
        <end position="1374"/>
    </location>
</feature>
<dbReference type="InterPro" id="IPR018240">
    <property type="entry name" value="Clathrin_mu_CS"/>
</dbReference>
<feature type="compositionally biased region" description="Basic and acidic residues" evidence="11">
    <location>
        <begin position="1398"/>
        <end position="1412"/>
    </location>
</feature>
<keyword evidence="10" id="KW-0131">Cell cycle</keyword>
<comment type="caution">
    <text evidence="13">The sequence shown here is derived from an EMBL/GenBank/DDBJ whole genome shotgun (WGS) entry which is preliminary data.</text>
</comment>
<dbReference type="PROSITE" id="PS51072">
    <property type="entry name" value="MHD"/>
    <property type="match status" value="1"/>
</dbReference>
<dbReference type="Gene3D" id="2.60.40.1170">
    <property type="entry name" value="Mu homology domain, subdomain B"/>
    <property type="match status" value="2"/>
</dbReference>
<evidence type="ECO:0000256" key="8">
    <source>
        <dbReference type="ARBA" id="ARBA00023136"/>
    </source>
</evidence>
<dbReference type="GO" id="GO:0019888">
    <property type="term" value="F:protein phosphatase regulator activity"/>
    <property type="evidence" value="ECO:0007669"/>
    <property type="project" value="TreeGrafter"/>
</dbReference>
<dbReference type="InterPro" id="IPR043532">
    <property type="entry name" value="AP2_Mu_N"/>
</dbReference>
<dbReference type="Pfam" id="PF01217">
    <property type="entry name" value="Clat_adaptor_s"/>
    <property type="match status" value="1"/>
</dbReference>
<dbReference type="GO" id="GO:0005829">
    <property type="term" value="C:cytosol"/>
    <property type="evidence" value="ECO:0007669"/>
    <property type="project" value="TreeGrafter"/>
</dbReference>
<dbReference type="PROSITE" id="PS00990">
    <property type="entry name" value="CLAT_ADAPTOR_M_1"/>
    <property type="match status" value="1"/>
</dbReference>
<dbReference type="PROSITE" id="PS00991">
    <property type="entry name" value="CLAT_ADAPTOR_M_2"/>
    <property type="match status" value="1"/>
</dbReference>
<feature type="region of interest" description="Disordered" evidence="11">
    <location>
        <begin position="1237"/>
        <end position="1296"/>
    </location>
</feature>
<keyword evidence="8" id="KW-0472">Membrane</keyword>
<feature type="compositionally biased region" description="Polar residues" evidence="11">
    <location>
        <begin position="927"/>
        <end position="944"/>
    </location>
</feature>
<dbReference type="GO" id="GO:0005886">
    <property type="term" value="C:plasma membrane"/>
    <property type="evidence" value="ECO:0007669"/>
    <property type="project" value="UniProtKB-SubCell"/>
</dbReference>
<evidence type="ECO:0000256" key="1">
    <source>
        <dbReference type="ARBA" id="ARBA00004236"/>
    </source>
</evidence>
<dbReference type="GO" id="GO:0019903">
    <property type="term" value="F:protein phosphatase binding"/>
    <property type="evidence" value="ECO:0007669"/>
    <property type="project" value="InterPro"/>
</dbReference>
<dbReference type="InterPro" id="IPR043512">
    <property type="entry name" value="Mu2_C"/>
</dbReference>
<evidence type="ECO:0000256" key="4">
    <source>
        <dbReference type="ARBA" id="ARBA00022448"/>
    </source>
</evidence>
<dbReference type="CDD" id="cd14836">
    <property type="entry name" value="AP2_Mu_N"/>
    <property type="match status" value="1"/>
</dbReference>
<dbReference type="GO" id="GO:0030131">
    <property type="term" value="C:clathrin adaptor complex"/>
    <property type="evidence" value="ECO:0007669"/>
    <property type="project" value="InterPro"/>
</dbReference>
<accession>A0A1J8Q9C5</accession>
<dbReference type="GO" id="GO:0006897">
    <property type="term" value="P:endocytosis"/>
    <property type="evidence" value="ECO:0007669"/>
    <property type="project" value="UniProtKB-KW"/>
</dbReference>
<dbReference type="STRING" id="180088.A0A1J8Q9C5"/>
<evidence type="ECO:0000256" key="5">
    <source>
        <dbReference type="ARBA" id="ARBA00022475"/>
    </source>
</evidence>
<sequence>MISAFFIFNQKGEVLISRLYRTDFKRSIADVFRIQVVSNSDVRSPIITLGSTSFFHVRVNNLYVVCVTKTNANAALVFEFCYRFISIAKSYFGKVDEESVKNNFVLIYELIDEISDFGYPQNSEIDTLKSYITTESVISSAIAAEESSKITSQATGATSWRRGDVKYKKNEAFVDVVETVNLSMSAKGTVLRADVDGHIQMRAYLSGTPECKFGLNDKLVIDKNSQGSGASDAVELDDCRFHQCVRLNEFDTSRTISFIPPDGEFELMRYRSTSNVKLPLRVIPTVTEIGTSQVSYNVSVKANFGNKLSATNVVLRIPTPLNTTSVDCKVANGKAKYVPAENVVIWKIPRIQGGQECTFSATADLTSTTTRQVWARPPIDVDFEVLMLTASGLIVRFLKVFEKSNYQSIKFGFHNTSSIDSLLDKEDVSLEAILDEDDLLQECKSQNTRLIDYFQRVDVLKRLLGYVTGEIEGEEESRRFKYPYIATEVLCSEIWSIVETCVNSSAELLTPFWETVLDKSPEEMKTEMVMASHFAKINAVFLTKKPAEMLAFIQSQPAVVERLLQHVETPSIVDLIIRIIQLDEVPGGAGVLEWLSSENLMGRLVELLSPAHTSDMHTVVSELIKGILSMATASPGPGLTDGLQNGVASNLFSRELARPESVSTLTDYILGDFSSLAEAESQYDDDSTDHCNELPNLESSVSSVIHSISVVIELIRKNNSDYFEPYLFHTLRNRLIHIQQQLAGSENGRAKLEESMREMSDRMGVVHLGPLLEVMGERLVTFEKYLRHPRSLQGSISTTVGVITPLTFERFRICELYAELLHCSNMAILNRPAEYNDLYDKQGRLQGGLASLETLARVIAIGSGDERDQDAMDDNHDEIEPALELPVTNRSRESSLLDSDEDMSDEEPGSSDGDALEEIMMDDSPKVQHSSSEDVSSQQPPIVTSFSSSAESSPSTEIAAQGAIQRSSSTSSSNDGSTAKSSSIHSRKSSRRTFSTDTTPSLSVGETTKKRFLEANVMSTLLDLFFEYPWNNFLHNTVYDFIHQILTGRTEGGMNRELALSLFRDAHIMQRIMDGQRRNDAESSKPKGVRLGYMGHLTQVAEDVIGALEHYPPNLRMIIEQYAPQPAWQEYVTGRFNETKERDTSLLGGGKPAVTSAPRAGGRWTVDEEDGASLNSGGNAGPGTTGEFKRSVGTRAVKVSTADFGPAPMDDDSDQSSGPPQFARYLAEEMHSGERFNALSDTSDDDEDDDGGWLAQSTFDLGRPPLSRRNNASRQEATSSGFDDAFNPGPSGALREALADDPFGVKYDDDDGFGPFSDSAAAPSDQFHFESSFSSSFSSDDSFDFGEFQSSDDNVHDGELTPTAGSWTLASGSESEGDEFGNSGKGSNGMHPMSLDDLNGRLEESDKNKDWS</sequence>
<reference evidence="13 14" key="1">
    <citation type="submission" date="2016-03" db="EMBL/GenBank/DDBJ databases">
        <title>Comparative genomics of the ectomycorrhizal sister species Rhizopogon vinicolor and Rhizopogon vesiculosus (Basidiomycota: Boletales) reveals a divergence of the mating type B locus.</title>
        <authorList>
            <person name="Mujic A.B."/>
            <person name="Kuo A."/>
            <person name="Tritt A."/>
            <person name="Lipzen A."/>
            <person name="Chen C."/>
            <person name="Johnson J."/>
            <person name="Sharma A."/>
            <person name="Barry K."/>
            <person name="Grigoriev I.V."/>
            <person name="Spatafora J.W."/>
        </authorList>
    </citation>
    <scope>NUCLEOTIDE SEQUENCE [LARGE SCALE GENOMIC DNA]</scope>
    <source>
        <strain evidence="13 14">AM-OR11-056</strain>
    </source>
</reference>
<feature type="region of interest" description="Disordered" evidence="11">
    <location>
        <begin position="1141"/>
        <end position="1192"/>
    </location>
</feature>
<evidence type="ECO:0000259" key="12">
    <source>
        <dbReference type="PROSITE" id="PS51072"/>
    </source>
</evidence>
<keyword evidence="6" id="KW-0254">Endocytosis</keyword>
<gene>
    <name evidence="13" type="ORF">AZE42_05515</name>
</gene>
<dbReference type="GO" id="GO:0005634">
    <property type="term" value="C:nucleus"/>
    <property type="evidence" value="ECO:0007669"/>
    <property type="project" value="TreeGrafter"/>
</dbReference>
<feature type="region of interest" description="Disordered" evidence="11">
    <location>
        <begin position="879"/>
        <end position="1003"/>
    </location>
</feature>
<dbReference type="PANTHER" id="PTHR12634:SF8">
    <property type="entry name" value="FIERY MOUNTAIN, ISOFORM D"/>
    <property type="match status" value="1"/>
</dbReference>
<feature type="compositionally biased region" description="Acidic residues" evidence="11">
    <location>
        <begin position="1242"/>
        <end position="1251"/>
    </location>
</feature>
<dbReference type="SUPFAM" id="SSF49447">
    <property type="entry name" value="Second domain of Mu2 adaptin subunit (ap50) of ap2 adaptor"/>
    <property type="match status" value="1"/>
</dbReference>
<evidence type="ECO:0000256" key="6">
    <source>
        <dbReference type="ARBA" id="ARBA00022583"/>
    </source>
</evidence>
<dbReference type="OrthoDB" id="10259133at2759"/>
<feature type="compositionally biased region" description="Polar residues" evidence="11">
    <location>
        <begin position="1268"/>
        <end position="1281"/>
    </location>
</feature>
<keyword evidence="7" id="KW-0653">Protein transport</keyword>
<feature type="compositionally biased region" description="Low complexity" evidence="11">
    <location>
        <begin position="1330"/>
        <end position="1352"/>
    </location>
</feature>
<evidence type="ECO:0000256" key="7">
    <source>
        <dbReference type="ARBA" id="ARBA00022927"/>
    </source>
</evidence>
<evidence type="ECO:0000313" key="13">
    <source>
        <dbReference type="EMBL" id="OJA10217.1"/>
    </source>
</evidence>
<feature type="compositionally biased region" description="Low complexity" evidence="11">
    <location>
        <begin position="945"/>
        <end position="955"/>
    </location>
</feature>
<name>A0A1J8Q9C5_9AGAM</name>
<feature type="compositionally biased region" description="Acidic residues" evidence="11">
    <location>
        <begin position="898"/>
        <end position="921"/>
    </location>
</feature>
<evidence type="ECO:0000256" key="11">
    <source>
        <dbReference type="SAM" id="MobiDB-lite"/>
    </source>
</evidence>
<proteinExistence type="inferred from homology"/>
<evidence type="ECO:0000256" key="3">
    <source>
        <dbReference type="ARBA" id="ARBA00006180"/>
    </source>
</evidence>
<dbReference type="InterPro" id="IPR028565">
    <property type="entry name" value="MHD"/>
</dbReference>
<dbReference type="Gene3D" id="3.30.450.60">
    <property type="match status" value="1"/>
</dbReference>
<dbReference type="CDD" id="cd09251">
    <property type="entry name" value="AP-2_Mu2_Cterm"/>
    <property type="match status" value="1"/>
</dbReference>
<evidence type="ECO:0000256" key="2">
    <source>
        <dbReference type="ARBA" id="ARBA00004277"/>
    </source>
</evidence>
<organism evidence="13 14">
    <name type="scientific">Rhizopogon vesiculosus</name>
    <dbReference type="NCBI Taxonomy" id="180088"/>
    <lineage>
        <taxon>Eukaryota</taxon>
        <taxon>Fungi</taxon>
        <taxon>Dikarya</taxon>
        <taxon>Basidiomycota</taxon>
        <taxon>Agaricomycotina</taxon>
        <taxon>Agaricomycetes</taxon>
        <taxon>Agaricomycetidae</taxon>
        <taxon>Boletales</taxon>
        <taxon>Suillineae</taxon>
        <taxon>Rhizopogonaceae</taxon>
        <taxon>Rhizopogon</taxon>
    </lineage>
</organism>